<dbReference type="RefSeq" id="WP_256212173.1">
    <property type="nucleotide sequence ID" value="NZ_FOUB01000072.1"/>
</dbReference>
<dbReference type="Proteomes" id="UP000183287">
    <property type="component" value="Unassembled WGS sequence"/>
</dbReference>
<accession>A0A1I4UWF7</accession>
<evidence type="ECO:0000313" key="2">
    <source>
        <dbReference type="Proteomes" id="UP000183287"/>
    </source>
</evidence>
<sequence length="42" mass="4698">MNTIAIFCASDDFCKEFEPCWDQRLSGVIAETVSVTREAVSK</sequence>
<evidence type="ECO:0000313" key="1">
    <source>
        <dbReference type="EMBL" id="SFM93281.1"/>
    </source>
</evidence>
<proteinExistence type="predicted"/>
<keyword evidence="2" id="KW-1185">Reference proteome</keyword>
<reference evidence="2" key="1">
    <citation type="submission" date="2016-10" db="EMBL/GenBank/DDBJ databases">
        <authorList>
            <person name="Varghese N."/>
            <person name="Submissions S."/>
        </authorList>
    </citation>
    <scope>NUCLEOTIDE SEQUENCE [LARGE SCALE GENOMIC DNA]</scope>
    <source>
        <strain evidence="2">Nm44</strain>
    </source>
</reference>
<dbReference type="AlphaFoldDB" id="A0A1I4UWF7"/>
<gene>
    <name evidence="1" type="ORF">SAMN05421863_10723</name>
</gene>
<name>A0A1I4UWF7_9PROT</name>
<organism evidence="1 2">
    <name type="scientific">Nitrosomonas communis</name>
    <dbReference type="NCBI Taxonomy" id="44574"/>
    <lineage>
        <taxon>Bacteria</taxon>
        <taxon>Pseudomonadati</taxon>
        <taxon>Pseudomonadota</taxon>
        <taxon>Betaproteobacteria</taxon>
        <taxon>Nitrosomonadales</taxon>
        <taxon>Nitrosomonadaceae</taxon>
        <taxon>Nitrosomonas</taxon>
    </lineage>
</organism>
<protein>
    <submittedName>
        <fullName evidence="1">Uncharacterized protein</fullName>
    </submittedName>
</protein>
<dbReference type="EMBL" id="FOUB01000072">
    <property type="protein sequence ID" value="SFM93281.1"/>
    <property type="molecule type" value="Genomic_DNA"/>
</dbReference>